<dbReference type="VEuPathDB" id="FungiDB:G647_04464"/>
<dbReference type="InterPro" id="IPR050447">
    <property type="entry name" value="Erg6_SMT_methyltransf"/>
</dbReference>
<dbReference type="HOGENOM" id="CLU_065416_0_0_1"/>
<dbReference type="SUPFAM" id="SSF53335">
    <property type="entry name" value="S-adenosyl-L-methionine-dependent methyltransferases"/>
    <property type="match status" value="1"/>
</dbReference>
<dbReference type="GeneID" id="19982957"/>
<gene>
    <name evidence="2" type="ORF">G647_04464</name>
</gene>
<dbReference type="RefSeq" id="XP_008727029.1">
    <property type="nucleotide sequence ID" value="XM_008728807.1"/>
</dbReference>
<proteinExistence type="predicted"/>
<dbReference type="Proteomes" id="UP000030678">
    <property type="component" value="Unassembled WGS sequence"/>
</dbReference>
<dbReference type="Pfam" id="PF13649">
    <property type="entry name" value="Methyltransf_25"/>
    <property type="match status" value="1"/>
</dbReference>
<reference evidence="2 3" key="1">
    <citation type="submission" date="2013-03" db="EMBL/GenBank/DDBJ databases">
        <title>The Genome Sequence of Cladophialophora carrionii CBS 160.54.</title>
        <authorList>
            <consortium name="The Broad Institute Genomics Platform"/>
            <person name="Cuomo C."/>
            <person name="de Hoog S."/>
            <person name="Gorbushina A."/>
            <person name="Walker B."/>
            <person name="Young S.K."/>
            <person name="Zeng Q."/>
            <person name="Gargeya S."/>
            <person name="Fitzgerald M."/>
            <person name="Haas B."/>
            <person name="Abouelleil A."/>
            <person name="Allen A.W."/>
            <person name="Alvarado L."/>
            <person name="Arachchi H.M."/>
            <person name="Berlin A.M."/>
            <person name="Chapman S.B."/>
            <person name="Gainer-Dewar J."/>
            <person name="Goldberg J."/>
            <person name="Griggs A."/>
            <person name="Gujja S."/>
            <person name="Hansen M."/>
            <person name="Howarth C."/>
            <person name="Imamovic A."/>
            <person name="Ireland A."/>
            <person name="Larimer J."/>
            <person name="McCowan C."/>
            <person name="Murphy C."/>
            <person name="Pearson M."/>
            <person name="Poon T.W."/>
            <person name="Priest M."/>
            <person name="Roberts A."/>
            <person name="Saif S."/>
            <person name="Shea T."/>
            <person name="Sisk P."/>
            <person name="Sykes S."/>
            <person name="Wortman J."/>
            <person name="Nusbaum C."/>
            <person name="Birren B."/>
        </authorList>
    </citation>
    <scope>NUCLEOTIDE SEQUENCE [LARGE SCALE GENOMIC DNA]</scope>
    <source>
        <strain evidence="2 3">CBS 160.54</strain>
    </source>
</reference>
<protein>
    <recommendedName>
        <fullName evidence="1">Methyltransferase domain-containing protein</fullName>
    </recommendedName>
</protein>
<organism evidence="2 3">
    <name type="scientific">Cladophialophora carrionii CBS 160.54</name>
    <dbReference type="NCBI Taxonomy" id="1279043"/>
    <lineage>
        <taxon>Eukaryota</taxon>
        <taxon>Fungi</taxon>
        <taxon>Dikarya</taxon>
        <taxon>Ascomycota</taxon>
        <taxon>Pezizomycotina</taxon>
        <taxon>Eurotiomycetes</taxon>
        <taxon>Chaetothyriomycetidae</taxon>
        <taxon>Chaetothyriales</taxon>
        <taxon>Herpotrichiellaceae</taxon>
        <taxon>Cladophialophora</taxon>
    </lineage>
</organism>
<dbReference type="PANTHER" id="PTHR44068">
    <property type="entry name" value="ZGC:194242"/>
    <property type="match status" value="1"/>
</dbReference>
<dbReference type="CDD" id="cd02440">
    <property type="entry name" value="AdoMet_MTases"/>
    <property type="match status" value="1"/>
</dbReference>
<dbReference type="AlphaFoldDB" id="V9DFI5"/>
<dbReference type="OrthoDB" id="2013972at2759"/>
<dbReference type="InterPro" id="IPR029063">
    <property type="entry name" value="SAM-dependent_MTases_sf"/>
</dbReference>
<name>V9DFI5_9EURO</name>
<feature type="domain" description="Methyltransferase" evidence="1">
    <location>
        <begin position="40"/>
        <end position="140"/>
    </location>
</feature>
<evidence type="ECO:0000313" key="3">
    <source>
        <dbReference type="Proteomes" id="UP000030678"/>
    </source>
</evidence>
<accession>V9DFI5</accession>
<dbReference type="Gene3D" id="3.40.50.150">
    <property type="entry name" value="Vaccinia Virus protein VP39"/>
    <property type="match status" value="1"/>
</dbReference>
<dbReference type="EMBL" id="KB822704">
    <property type="protein sequence ID" value="ETI25093.1"/>
    <property type="molecule type" value="Genomic_DNA"/>
</dbReference>
<dbReference type="PANTHER" id="PTHR44068:SF11">
    <property type="entry name" value="GERANYL DIPHOSPHATE 2-C-METHYLTRANSFERASE"/>
    <property type="match status" value="1"/>
</dbReference>
<sequence length="279" mass="30714">MDPSVYEKMAALADYIMGPFADRVLRTAKFPPAGDSPLVVLDQACGSGVVSSHIMSRLSSDDRARLDLTCADISEPAIAQMTKRIEASGWNNASAVTNDAMETPFPANHFTHIFFNFGPQMLSNPLAGLKECHRILRPGGILGVSSWQVVPWSADYRAGMARDSSLPSFPTDEQLRYAFSSTPERWDTVDEGRAHLAECGYTAIEAVSAENTTSMSVEEVETMLPFSLDMMLQKFWTKEEIDKFSQPAARAIVDYLQEKYGTEPVVWKWVALVASGSKG</sequence>
<dbReference type="InterPro" id="IPR041698">
    <property type="entry name" value="Methyltransf_25"/>
</dbReference>
<evidence type="ECO:0000313" key="2">
    <source>
        <dbReference type="EMBL" id="ETI25093.1"/>
    </source>
</evidence>
<evidence type="ECO:0000259" key="1">
    <source>
        <dbReference type="Pfam" id="PF13649"/>
    </source>
</evidence>